<dbReference type="OrthoDB" id="8780810at2"/>
<keyword evidence="2" id="KW-1185">Reference proteome</keyword>
<reference evidence="2" key="1">
    <citation type="journal article" date="2014" name="Soil Biol. Biochem.">
        <title>Structure and function of bacterial communities in ageing soils: Insights from the Mendocino ecological staircase.</title>
        <authorList>
            <person name="Uroz S."/>
            <person name="Tech J.J."/>
            <person name="Sawaya N.A."/>
            <person name="Frey-Klett P."/>
            <person name="Leveau J.H.J."/>
        </authorList>
    </citation>
    <scope>NUCLEOTIDE SEQUENCE [LARGE SCALE GENOMIC DNA]</scope>
    <source>
        <strain evidence="2">Cal35</strain>
        <plasmid evidence="2">unnamed</plasmid>
    </source>
</reference>
<gene>
    <name evidence="1" type="ORF">LT85_p024</name>
</gene>
<proteinExistence type="predicted"/>
<evidence type="ECO:0000313" key="2">
    <source>
        <dbReference type="Proteomes" id="UP000030302"/>
    </source>
</evidence>
<dbReference type="AlphaFoldDB" id="A0A0A1FHF8"/>
<sequence>MTDLTNAAVRIVCSQPSKLTKRDLEVAASLGGKYSVTVHQTEGGYWTVAVKFEGKGDSFAIETARGDTKAWRNILNAISYAQENFKSATDVFVRVGKWNLARTNDNSNQ</sequence>
<evidence type="ECO:0000313" key="1">
    <source>
        <dbReference type="EMBL" id="AIY44203.1"/>
    </source>
</evidence>
<dbReference type="KEGG" id="care:LT85_p024"/>
<dbReference type="RefSeq" id="WP_052135608.1">
    <property type="nucleotide sequence ID" value="NZ_CP009963.1"/>
</dbReference>
<dbReference type="EMBL" id="CP009963">
    <property type="protein sequence ID" value="AIY44203.1"/>
    <property type="molecule type" value="Genomic_DNA"/>
</dbReference>
<accession>A0A0A1FHF8</accession>
<organism evidence="1 2">
    <name type="scientific">Collimonas arenae</name>
    <dbReference type="NCBI Taxonomy" id="279058"/>
    <lineage>
        <taxon>Bacteria</taxon>
        <taxon>Pseudomonadati</taxon>
        <taxon>Pseudomonadota</taxon>
        <taxon>Betaproteobacteria</taxon>
        <taxon>Burkholderiales</taxon>
        <taxon>Oxalobacteraceae</taxon>
        <taxon>Collimonas</taxon>
    </lineage>
</organism>
<keyword evidence="1" id="KW-0614">Plasmid</keyword>
<geneLocation type="plasmid" evidence="1 2">
    <name>unnamed</name>
</geneLocation>
<dbReference type="HOGENOM" id="CLU_2179347_0_0_4"/>
<name>A0A0A1FHF8_9BURK</name>
<protein>
    <submittedName>
        <fullName evidence="1">Uncharacterized protein</fullName>
    </submittedName>
</protein>
<dbReference type="Proteomes" id="UP000030302">
    <property type="component" value="Plasmid unnamed"/>
</dbReference>